<reference evidence="3" key="1">
    <citation type="submission" date="2010-08" db="EMBL/GenBank/DDBJ databases">
        <authorList>
            <consortium name="Caenorhabditis japonica Sequencing Consortium"/>
            <person name="Wilson R.K."/>
        </authorList>
    </citation>
    <scope>NUCLEOTIDE SEQUENCE [LARGE SCALE GENOMIC DNA]</scope>
    <source>
        <strain evidence="3">DF5081</strain>
    </source>
</reference>
<evidence type="ECO:0000256" key="1">
    <source>
        <dbReference type="SAM" id="MobiDB-lite"/>
    </source>
</evidence>
<protein>
    <submittedName>
        <fullName evidence="2">Uncharacterized protein</fullName>
    </submittedName>
</protein>
<reference evidence="2" key="2">
    <citation type="submission" date="2022-06" db="UniProtKB">
        <authorList>
            <consortium name="EnsemblMetazoa"/>
        </authorList>
    </citation>
    <scope>IDENTIFICATION</scope>
    <source>
        <strain evidence="2">DF5081</strain>
    </source>
</reference>
<accession>A0A8R1IM24</accession>
<evidence type="ECO:0000313" key="2">
    <source>
        <dbReference type="EnsemblMetazoa" id="CJA39251b.1"/>
    </source>
</evidence>
<feature type="compositionally biased region" description="Polar residues" evidence="1">
    <location>
        <begin position="1"/>
        <end position="20"/>
    </location>
</feature>
<proteinExistence type="predicted"/>
<feature type="region of interest" description="Disordered" evidence="1">
    <location>
        <begin position="61"/>
        <end position="82"/>
    </location>
</feature>
<feature type="region of interest" description="Disordered" evidence="1">
    <location>
        <begin position="1"/>
        <end position="21"/>
    </location>
</feature>
<dbReference type="Proteomes" id="UP000005237">
    <property type="component" value="Unassembled WGS sequence"/>
</dbReference>
<dbReference type="EnsemblMetazoa" id="CJA39251b.1">
    <property type="protein sequence ID" value="CJA39251b.1"/>
    <property type="gene ID" value="WBGene00215098"/>
</dbReference>
<keyword evidence="3" id="KW-1185">Reference proteome</keyword>
<evidence type="ECO:0000313" key="3">
    <source>
        <dbReference type="Proteomes" id="UP000005237"/>
    </source>
</evidence>
<dbReference type="AlphaFoldDB" id="A0A8R1IM24"/>
<sequence>FDVPSTSGTGAQPANNQPSVLSRLGHVASTSSMRRFAADDGQSVGDLGSVFNDVMSVTSLAEGSDDPLFNDEFRDEEEEPSGGIWQKCDTKYMYQSFALEPSEAGSEIGSPRRKQFLELGLPEKGDDEDLTLL</sequence>
<feature type="compositionally biased region" description="Acidic residues" evidence="1">
    <location>
        <begin position="63"/>
        <end position="80"/>
    </location>
</feature>
<organism evidence="2 3">
    <name type="scientific">Caenorhabditis japonica</name>
    <dbReference type="NCBI Taxonomy" id="281687"/>
    <lineage>
        <taxon>Eukaryota</taxon>
        <taxon>Metazoa</taxon>
        <taxon>Ecdysozoa</taxon>
        <taxon>Nematoda</taxon>
        <taxon>Chromadorea</taxon>
        <taxon>Rhabditida</taxon>
        <taxon>Rhabditina</taxon>
        <taxon>Rhabditomorpha</taxon>
        <taxon>Rhabditoidea</taxon>
        <taxon>Rhabditidae</taxon>
        <taxon>Peloderinae</taxon>
        <taxon>Caenorhabditis</taxon>
    </lineage>
</organism>
<name>A0A8R1IM24_CAEJA</name>